<comment type="caution">
    <text evidence="4">The sequence shown here is derived from an EMBL/GenBank/DDBJ whole genome shotgun (WGS) entry which is preliminary data.</text>
</comment>
<dbReference type="Proteomes" id="UP001408789">
    <property type="component" value="Unassembled WGS sequence"/>
</dbReference>
<evidence type="ECO:0008006" key="6">
    <source>
        <dbReference type="Google" id="ProtNLM"/>
    </source>
</evidence>
<dbReference type="InterPro" id="IPR032675">
    <property type="entry name" value="LRR_dom_sf"/>
</dbReference>
<dbReference type="InterPro" id="IPR001810">
    <property type="entry name" value="F-box_dom"/>
</dbReference>
<evidence type="ECO:0000259" key="2">
    <source>
        <dbReference type="Pfam" id="PF08387"/>
    </source>
</evidence>
<dbReference type="CDD" id="cd22160">
    <property type="entry name" value="F-box_AtFBL13-like"/>
    <property type="match status" value="1"/>
</dbReference>
<dbReference type="EMBL" id="JBCNJP010000025">
    <property type="protein sequence ID" value="KAK9054436.1"/>
    <property type="molecule type" value="Genomic_DNA"/>
</dbReference>
<gene>
    <name evidence="4" type="ORF">SSX86_025514</name>
</gene>
<evidence type="ECO:0000259" key="1">
    <source>
        <dbReference type="Pfam" id="PF00646"/>
    </source>
</evidence>
<dbReference type="Pfam" id="PF08387">
    <property type="entry name" value="FBD"/>
    <property type="match status" value="1"/>
</dbReference>
<protein>
    <recommendedName>
        <fullName evidence="6">F-box domain-containing protein</fullName>
    </recommendedName>
</protein>
<name>A0AAP0GM52_9ASTR</name>
<dbReference type="InterPro" id="IPR055411">
    <property type="entry name" value="LRR_FXL15/At3g58940/PEG3-like"/>
</dbReference>
<dbReference type="Pfam" id="PF24758">
    <property type="entry name" value="LRR_At5g56370"/>
    <property type="match status" value="1"/>
</dbReference>
<proteinExistence type="predicted"/>
<dbReference type="PANTHER" id="PTHR31639:SF315">
    <property type="entry name" value="LEUCINE-RICH REPEAT DOMAIN SUPERFAMILY, F-BOX-LIKE DOMAIN SUPERFAMILY"/>
    <property type="match status" value="1"/>
</dbReference>
<sequence>MKRKHSALDTISTLPQAIIETILCFLPTKEAARTSILSKEWRYKWNKIPKLVFYLSDVSKEITEEKQVEGEKKDMACKPFYDLLQILKLHQGLIHEFTLVIDLDYDRFAFDQIILYLSRNHTVKKLTLRGGDENYWDKLPVSVFSLHHLTNLNLYCCDIDSQQIFNEYCSLRSLSLDAIDICFKSLLQLLSNCPALKSLTLFIVHSAFSDGDCTIIRLFECLPMVEHLTISGYDLEWIVVDSVPHELPASLVHLKYFYFKEMGFAGGRGLPFLLVLIKCSPNLQKIKLEVDPYHAYNEVEYTVVWEEYSDVWLEHLSELEINYFSNSKPEMEFVKFILARSPKLKKVRMKCEVSREVLMEQRMEMLEVLLQAPRVSPVLIYV</sequence>
<dbReference type="Gene3D" id="3.80.10.10">
    <property type="entry name" value="Ribonuclease Inhibitor"/>
    <property type="match status" value="1"/>
</dbReference>
<feature type="domain" description="F-box/LRR-repeat protein 15/At3g58940/PEG3-like LRR" evidence="3">
    <location>
        <begin position="120"/>
        <end position="205"/>
    </location>
</feature>
<feature type="domain" description="F-box" evidence="1">
    <location>
        <begin position="11"/>
        <end position="49"/>
    </location>
</feature>
<evidence type="ECO:0000259" key="3">
    <source>
        <dbReference type="Pfam" id="PF24758"/>
    </source>
</evidence>
<dbReference type="InterPro" id="IPR006566">
    <property type="entry name" value="FBD"/>
</dbReference>
<dbReference type="PANTHER" id="PTHR31639">
    <property type="entry name" value="F-BOX PROTEIN-LIKE"/>
    <property type="match status" value="1"/>
</dbReference>
<reference evidence="4 5" key="1">
    <citation type="submission" date="2024-04" db="EMBL/GenBank/DDBJ databases">
        <title>The reference genome of an endangered Asteraceae, Deinandra increscens subsp. villosa, native to the Central Coast of California.</title>
        <authorList>
            <person name="Guilliams M."/>
            <person name="Hasenstab-Lehman K."/>
            <person name="Meyer R."/>
            <person name="Mcevoy S."/>
        </authorList>
    </citation>
    <scope>NUCLEOTIDE SEQUENCE [LARGE SCALE GENOMIC DNA]</scope>
    <source>
        <tissue evidence="4">Leaf</tissue>
    </source>
</reference>
<feature type="domain" description="FBD" evidence="2">
    <location>
        <begin position="313"/>
        <end position="347"/>
    </location>
</feature>
<evidence type="ECO:0000313" key="5">
    <source>
        <dbReference type="Proteomes" id="UP001408789"/>
    </source>
</evidence>
<evidence type="ECO:0000313" key="4">
    <source>
        <dbReference type="EMBL" id="KAK9054436.1"/>
    </source>
</evidence>
<organism evidence="4 5">
    <name type="scientific">Deinandra increscens subsp. villosa</name>
    <dbReference type="NCBI Taxonomy" id="3103831"/>
    <lineage>
        <taxon>Eukaryota</taxon>
        <taxon>Viridiplantae</taxon>
        <taxon>Streptophyta</taxon>
        <taxon>Embryophyta</taxon>
        <taxon>Tracheophyta</taxon>
        <taxon>Spermatophyta</taxon>
        <taxon>Magnoliopsida</taxon>
        <taxon>eudicotyledons</taxon>
        <taxon>Gunneridae</taxon>
        <taxon>Pentapetalae</taxon>
        <taxon>asterids</taxon>
        <taxon>campanulids</taxon>
        <taxon>Asterales</taxon>
        <taxon>Asteraceae</taxon>
        <taxon>Asteroideae</taxon>
        <taxon>Heliantheae alliance</taxon>
        <taxon>Madieae</taxon>
        <taxon>Madiinae</taxon>
        <taxon>Deinandra</taxon>
    </lineage>
</organism>
<dbReference type="Pfam" id="PF00646">
    <property type="entry name" value="F-box"/>
    <property type="match status" value="1"/>
</dbReference>
<dbReference type="SUPFAM" id="SSF52047">
    <property type="entry name" value="RNI-like"/>
    <property type="match status" value="1"/>
</dbReference>
<dbReference type="InterPro" id="IPR036047">
    <property type="entry name" value="F-box-like_dom_sf"/>
</dbReference>
<dbReference type="AlphaFoldDB" id="A0AAP0GM52"/>
<keyword evidence="5" id="KW-1185">Reference proteome</keyword>
<dbReference type="InterPro" id="IPR053781">
    <property type="entry name" value="F-box_AtFBL13-like"/>
</dbReference>
<dbReference type="SUPFAM" id="SSF81383">
    <property type="entry name" value="F-box domain"/>
    <property type="match status" value="1"/>
</dbReference>
<accession>A0AAP0GM52</accession>